<name>A0A0A2X204_9GAMM</name>
<organism evidence="2 3">
    <name type="scientific">Lysobacter dokdonensis DS-58</name>
    <dbReference type="NCBI Taxonomy" id="1300345"/>
    <lineage>
        <taxon>Bacteria</taxon>
        <taxon>Pseudomonadati</taxon>
        <taxon>Pseudomonadota</taxon>
        <taxon>Gammaproteobacteria</taxon>
        <taxon>Lysobacterales</taxon>
        <taxon>Lysobacteraceae</taxon>
        <taxon>Noviluteimonas</taxon>
    </lineage>
</organism>
<dbReference type="eggNOG" id="ENOG502Z9KI">
    <property type="taxonomic scope" value="Bacteria"/>
</dbReference>
<feature type="transmembrane region" description="Helical" evidence="1">
    <location>
        <begin position="179"/>
        <end position="197"/>
    </location>
</feature>
<reference evidence="2 3" key="1">
    <citation type="submission" date="2014-09" db="EMBL/GenBank/DDBJ databases">
        <title>Genome sequences of Lysobacter dokdonensis DS-58.</title>
        <authorList>
            <person name="Kim J.F."/>
            <person name="Kwak M.-J."/>
        </authorList>
    </citation>
    <scope>NUCLEOTIDE SEQUENCE [LARGE SCALE GENOMIC DNA]</scope>
    <source>
        <strain evidence="2 3">DS-58</strain>
    </source>
</reference>
<dbReference type="AlphaFoldDB" id="A0A0A2X204"/>
<gene>
    <name evidence="2" type="ORF">LF41_2875</name>
</gene>
<evidence type="ECO:0000256" key="1">
    <source>
        <dbReference type="SAM" id="Phobius"/>
    </source>
</evidence>
<sequence length="423" mass="46859">MTHPDARDEATSLPRHTTPTWEVELLISGVAVFAMLQLPELLDRYILDWTPRLVDRWAKLLFVIYVYAKSAAIILAVTFVIHLLLRARWIALVGMLSIYPKGVDWDHFKLGPNAREFESKRLGKMEDAIDRADNRATMVFAMGVVLASILCVVTLAAAVVLGIAWLLEARFGVRANSLWLMWTIAVAMVPYGLAMAIDRRAGARMAPDGIGTRVLRAVLGFYSKIGVGMANNPALALLSSHRGRRRTIALIASIFFIATFAASTSYYVARNPDAYGSYDAFPDEDELPSRSVDPAHYDDRRDPIRNAASPFIQSAVIIGPYVQLVVPWVPDRDGPALDKRCGTLPAERQLACYAEHVRPVTLDGKPIAPVFDIGEDARTNRPALVAMIDVRRLPQGRHVLGVTLPQHGPKDTAPDADFIPFWR</sequence>
<accession>A0A0A2X204</accession>
<feature type="transmembrane region" description="Helical" evidence="1">
    <location>
        <begin position="248"/>
        <end position="269"/>
    </location>
</feature>
<keyword evidence="1" id="KW-0472">Membrane</keyword>
<keyword evidence="3" id="KW-1185">Reference proteome</keyword>
<dbReference type="EMBL" id="JRKJ01000008">
    <property type="protein sequence ID" value="KGQ19229.1"/>
    <property type="molecule type" value="Genomic_DNA"/>
</dbReference>
<comment type="caution">
    <text evidence="2">The sequence shown here is derived from an EMBL/GenBank/DDBJ whole genome shotgun (WGS) entry which is preliminary data.</text>
</comment>
<evidence type="ECO:0000313" key="2">
    <source>
        <dbReference type="EMBL" id="KGQ19229.1"/>
    </source>
</evidence>
<feature type="transmembrane region" description="Helical" evidence="1">
    <location>
        <begin position="21"/>
        <end position="42"/>
    </location>
</feature>
<dbReference type="Proteomes" id="UP000030518">
    <property type="component" value="Unassembled WGS sequence"/>
</dbReference>
<dbReference type="PATRIC" id="fig|1300345.3.peg.1427"/>
<keyword evidence="1" id="KW-1133">Transmembrane helix</keyword>
<protein>
    <recommendedName>
        <fullName evidence="4">Transmembrane protein</fullName>
    </recommendedName>
</protein>
<evidence type="ECO:0000313" key="3">
    <source>
        <dbReference type="Proteomes" id="UP000030518"/>
    </source>
</evidence>
<feature type="transmembrane region" description="Helical" evidence="1">
    <location>
        <begin position="62"/>
        <end position="85"/>
    </location>
</feature>
<proteinExistence type="predicted"/>
<evidence type="ECO:0008006" key="4">
    <source>
        <dbReference type="Google" id="ProtNLM"/>
    </source>
</evidence>
<dbReference type="STRING" id="1300345.LF41_2875"/>
<dbReference type="RefSeq" id="WP_036168057.1">
    <property type="nucleotide sequence ID" value="NZ_JRKJ01000008.1"/>
</dbReference>
<keyword evidence="1" id="KW-0812">Transmembrane</keyword>
<feature type="transmembrane region" description="Helical" evidence="1">
    <location>
        <begin position="139"/>
        <end position="167"/>
    </location>
</feature>
<dbReference type="OrthoDB" id="1491387at2"/>